<keyword evidence="2" id="KW-1185">Reference proteome</keyword>
<sequence length="219" mass="23877">MARQSITSASRQARADALSQLDSIGSSRSEFSTEEVFNTMESDVANFIQRVQQNINAVGIANTGEIADLRMNVSDTGIDIIGKPYLIYVDKGVQGAVSNVKAPNSPFKYSDKKPPASAFKDYIKRKNLNLRNEEFYDSNAGSPFSDSEGDEAAINSVAFAMANSVYQTGFAPKNVFSKELPKLVDDVTKSVTNFAASFITSSIKDQYGTDLVKKALIKR</sequence>
<evidence type="ECO:0000313" key="1">
    <source>
        <dbReference type="EMBL" id="GAA4907083.1"/>
    </source>
</evidence>
<dbReference type="EMBL" id="BAABJI010000001">
    <property type="protein sequence ID" value="GAA4907083.1"/>
    <property type="molecule type" value="Genomic_DNA"/>
</dbReference>
<name>A0ABP9FM31_9SPHI</name>
<dbReference type="RefSeq" id="WP_345329552.1">
    <property type="nucleotide sequence ID" value="NZ_BAABJI010000001.1"/>
</dbReference>
<comment type="caution">
    <text evidence="1">The sequence shown here is derived from an EMBL/GenBank/DDBJ whole genome shotgun (WGS) entry which is preliminary data.</text>
</comment>
<gene>
    <name evidence="1" type="ORF">GCM10023313_07320</name>
</gene>
<proteinExistence type="predicted"/>
<reference evidence="2" key="1">
    <citation type="journal article" date="2019" name="Int. J. Syst. Evol. Microbiol.">
        <title>The Global Catalogue of Microorganisms (GCM) 10K type strain sequencing project: providing services to taxonomists for standard genome sequencing and annotation.</title>
        <authorList>
            <consortium name="The Broad Institute Genomics Platform"/>
            <consortium name="The Broad Institute Genome Sequencing Center for Infectious Disease"/>
            <person name="Wu L."/>
            <person name="Ma J."/>
        </authorList>
    </citation>
    <scope>NUCLEOTIDE SEQUENCE [LARGE SCALE GENOMIC DNA]</scope>
    <source>
        <strain evidence="2">JCM 18283</strain>
    </source>
</reference>
<evidence type="ECO:0000313" key="2">
    <source>
        <dbReference type="Proteomes" id="UP001501436"/>
    </source>
</evidence>
<organism evidence="1 2">
    <name type="scientific">Mucilaginibacter defluvii</name>
    <dbReference type="NCBI Taxonomy" id="1196019"/>
    <lineage>
        <taxon>Bacteria</taxon>
        <taxon>Pseudomonadati</taxon>
        <taxon>Bacteroidota</taxon>
        <taxon>Sphingobacteriia</taxon>
        <taxon>Sphingobacteriales</taxon>
        <taxon>Sphingobacteriaceae</taxon>
        <taxon>Mucilaginibacter</taxon>
    </lineage>
</organism>
<dbReference type="Proteomes" id="UP001501436">
    <property type="component" value="Unassembled WGS sequence"/>
</dbReference>
<protein>
    <submittedName>
        <fullName evidence="1">Uncharacterized protein</fullName>
    </submittedName>
</protein>
<accession>A0ABP9FM31</accession>